<dbReference type="Proteomes" id="UP000185109">
    <property type="component" value="Plasmid pRsp8C3b"/>
</dbReference>
<proteinExistence type="predicted"/>
<geneLocation type="plasmid" evidence="3">
    <name>prsp8c3b</name>
</geneLocation>
<evidence type="ECO:0000313" key="2">
    <source>
        <dbReference type="EMBL" id="APO77462.1"/>
    </source>
</evidence>
<organism evidence="2 3">
    <name type="scientific">Rhizobium etli 8C-3</name>
    <dbReference type="NCBI Taxonomy" id="538025"/>
    <lineage>
        <taxon>Bacteria</taxon>
        <taxon>Pseudomonadati</taxon>
        <taxon>Pseudomonadota</taxon>
        <taxon>Alphaproteobacteria</taxon>
        <taxon>Hyphomicrobiales</taxon>
        <taxon>Rhizobiaceae</taxon>
        <taxon>Rhizobium/Agrobacterium group</taxon>
        <taxon>Rhizobium</taxon>
    </lineage>
</organism>
<evidence type="ECO:0000313" key="3">
    <source>
        <dbReference type="Proteomes" id="UP000185109"/>
    </source>
</evidence>
<evidence type="ECO:0000256" key="1">
    <source>
        <dbReference type="SAM" id="MobiDB-lite"/>
    </source>
</evidence>
<accession>A0A1L5PBF7</accession>
<dbReference type="AlphaFoldDB" id="A0A1L5PBF7"/>
<dbReference type="EMBL" id="CP017243">
    <property type="protein sequence ID" value="APO77462.1"/>
    <property type="molecule type" value="Genomic_DNA"/>
</dbReference>
<sequence>MKDGKAVAGSASLAGPKAGAGRDAATPRRDRFETQAEMKNPVYYARRERPG</sequence>
<keyword evidence="2" id="KW-0614">Plasmid</keyword>
<reference evidence="2 3" key="1">
    <citation type="submission" date="2016-09" db="EMBL/GenBank/DDBJ databases">
        <title>The complete genome sequences of Rhizobium gallicum, symbiovars gallicum and phaseoli, symbionts associated to common bean (Phaseolus vulgaris).</title>
        <authorList>
            <person name="Bustos P."/>
            <person name="Santamaria R.I."/>
            <person name="Perez-Carrascal O.M."/>
            <person name="Juarez S."/>
            <person name="Lozano L."/>
            <person name="Martinez-Flores I."/>
            <person name="Martinez-Romero E."/>
            <person name="Cevallos M."/>
            <person name="Romero D."/>
            <person name="Davila G."/>
            <person name="Gonzalez V."/>
        </authorList>
    </citation>
    <scope>NUCLEOTIDE SEQUENCE [LARGE SCALE GENOMIC DNA]</scope>
    <source>
        <strain evidence="2 3">8C-3</strain>
        <plasmid evidence="3">Plasmid prsp8c3b</plasmid>
    </source>
</reference>
<gene>
    <name evidence="2" type="ORF">AM571_PB00171</name>
</gene>
<feature type="compositionally biased region" description="Basic and acidic residues" evidence="1">
    <location>
        <begin position="25"/>
        <end position="36"/>
    </location>
</feature>
<protein>
    <submittedName>
        <fullName evidence="2">Uncharacterized protein</fullName>
    </submittedName>
</protein>
<feature type="region of interest" description="Disordered" evidence="1">
    <location>
        <begin position="1"/>
        <end position="51"/>
    </location>
</feature>
<name>A0A1L5PBF7_RHIET</name>